<feature type="region of interest" description="Disordered" evidence="6">
    <location>
        <begin position="100"/>
        <end position="143"/>
    </location>
</feature>
<feature type="transmembrane region" description="Helical" evidence="7">
    <location>
        <begin position="38"/>
        <end position="57"/>
    </location>
</feature>
<comment type="subcellular location">
    <subcellularLocation>
        <location evidence="1">Cell membrane</location>
        <topology evidence="1">Multi-pass membrane protein</topology>
    </subcellularLocation>
</comment>
<protein>
    <recommendedName>
        <fullName evidence="8">Cardiolipin synthase N-terminal domain-containing protein</fullName>
    </recommendedName>
</protein>
<dbReference type="Proteomes" id="UP001144396">
    <property type="component" value="Unassembled WGS sequence"/>
</dbReference>
<evidence type="ECO:0000256" key="1">
    <source>
        <dbReference type="ARBA" id="ARBA00004651"/>
    </source>
</evidence>
<evidence type="ECO:0000313" key="9">
    <source>
        <dbReference type="EMBL" id="GLI26860.1"/>
    </source>
</evidence>
<sequence>MARLLFGLGIVVVIFTVYAIVDCAMFDRSRIRGIGRVWWILVILLVPVIGGVLWFLVGRGRKGRPPRRAQRTVAPDDDADFLRGLDRDAAQEERIRRLEEELADLDDRTDQPDLPTDHPDHPEHSERRRDDDGDTPPSSRPNA</sequence>
<feature type="domain" description="Cardiolipin synthase N-terminal" evidence="8">
    <location>
        <begin position="14"/>
        <end position="59"/>
    </location>
</feature>
<keyword evidence="5 7" id="KW-0472">Membrane</keyword>
<evidence type="ECO:0000259" key="8">
    <source>
        <dbReference type="Pfam" id="PF13396"/>
    </source>
</evidence>
<comment type="caution">
    <text evidence="9">The sequence shown here is derived from an EMBL/GenBank/DDBJ whole genome shotgun (WGS) entry which is preliminary data.</text>
</comment>
<keyword evidence="4 7" id="KW-1133">Transmembrane helix</keyword>
<dbReference type="AlphaFoldDB" id="A0A9W6CUZ3"/>
<name>A0A9W6CUZ3_9MICO</name>
<dbReference type="EMBL" id="BSDP01000001">
    <property type="protein sequence ID" value="GLI26860.1"/>
    <property type="molecule type" value="Genomic_DNA"/>
</dbReference>
<dbReference type="InterPro" id="IPR027379">
    <property type="entry name" value="CLS_N"/>
</dbReference>
<proteinExistence type="predicted"/>
<evidence type="ECO:0000256" key="4">
    <source>
        <dbReference type="ARBA" id="ARBA00022989"/>
    </source>
</evidence>
<evidence type="ECO:0000256" key="3">
    <source>
        <dbReference type="ARBA" id="ARBA00022692"/>
    </source>
</evidence>
<organism evidence="9 10">
    <name type="scientific">Agromyces rhizosphaerae</name>
    <dbReference type="NCBI Taxonomy" id="88374"/>
    <lineage>
        <taxon>Bacteria</taxon>
        <taxon>Bacillati</taxon>
        <taxon>Actinomycetota</taxon>
        <taxon>Actinomycetes</taxon>
        <taxon>Micrococcales</taxon>
        <taxon>Microbacteriaceae</taxon>
        <taxon>Agromyces</taxon>
    </lineage>
</organism>
<feature type="compositionally biased region" description="Basic and acidic residues" evidence="6">
    <location>
        <begin position="100"/>
        <end position="131"/>
    </location>
</feature>
<dbReference type="GO" id="GO:0005886">
    <property type="term" value="C:plasma membrane"/>
    <property type="evidence" value="ECO:0007669"/>
    <property type="project" value="UniProtKB-SubCell"/>
</dbReference>
<evidence type="ECO:0000256" key="6">
    <source>
        <dbReference type="SAM" id="MobiDB-lite"/>
    </source>
</evidence>
<evidence type="ECO:0000256" key="2">
    <source>
        <dbReference type="ARBA" id="ARBA00022475"/>
    </source>
</evidence>
<gene>
    <name evidence="9" type="ORF">ARHIZOSPH14_11020</name>
</gene>
<dbReference type="Pfam" id="PF13396">
    <property type="entry name" value="PLDc_N"/>
    <property type="match status" value="1"/>
</dbReference>
<dbReference type="RefSeq" id="WP_281882889.1">
    <property type="nucleotide sequence ID" value="NZ_BSDP01000001.1"/>
</dbReference>
<evidence type="ECO:0000256" key="7">
    <source>
        <dbReference type="SAM" id="Phobius"/>
    </source>
</evidence>
<keyword evidence="3 7" id="KW-0812">Transmembrane</keyword>
<reference evidence="9" key="1">
    <citation type="submission" date="2022-12" db="EMBL/GenBank/DDBJ databases">
        <title>Reference genome sequencing for broad-spectrum identification of bacterial and archaeal isolates by mass spectrometry.</title>
        <authorList>
            <person name="Sekiguchi Y."/>
            <person name="Tourlousse D.M."/>
        </authorList>
    </citation>
    <scope>NUCLEOTIDE SEQUENCE</scope>
    <source>
        <strain evidence="9">14</strain>
    </source>
</reference>
<keyword evidence="2" id="KW-1003">Cell membrane</keyword>
<accession>A0A9W6CUZ3</accession>
<keyword evidence="10" id="KW-1185">Reference proteome</keyword>
<evidence type="ECO:0000256" key="5">
    <source>
        <dbReference type="ARBA" id="ARBA00023136"/>
    </source>
</evidence>
<evidence type="ECO:0000313" key="10">
    <source>
        <dbReference type="Proteomes" id="UP001144396"/>
    </source>
</evidence>